<evidence type="ECO:0000313" key="1">
    <source>
        <dbReference type="EMBL" id="PUU80416.1"/>
    </source>
</evidence>
<gene>
    <name evidence="1" type="ORF">B9Z19DRAFT_1123695</name>
</gene>
<dbReference type="Proteomes" id="UP000244722">
    <property type="component" value="Unassembled WGS sequence"/>
</dbReference>
<dbReference type="InterPro" id="IPR001227">
    <property type="entry name" value="Ac_transferase_dom_sf"/>
</dbReference>
<dbReference type="EMBL" id="NESQ01000066">
    <property type="protein sequence ID" value="PUU80416.1"/>
    <property type="molecule type" value="Genomic_DNA"/>
</dbReference>
<name>A0A2T6ZY66_TUBBO</name>
<comment type="caution">
    <text evidence="1">The sequence shown here is derived from an EMBL/GenBank/DDBJ whole genome shotgun (WGS) entry which is preliminary data.</text>
</comment>
<dbReference type="GO" id="GO:0016740">
    <property type="term" value="F:transferase activity"/>
    <property type="evidence" value="ECO:0007669"/>
    <property type="project" value="InterPro"/>
</dbReference>
<reference evidence="1 2" key="1">
    <citation type="submission" date="2017-04" db="EMBL/GenBank/DDBJ databases">
        <title>Draft genome sequence of Tuber borchii Vittad., a whitish edible truffle.</title>
        <authorList>
            <consortium name="DOE Joint Genome Institute"/>
            <person name="Murat C."/>
            <person name="Kuo A."/>
            <person name="Barry K.W."/>
            <person name="Clum A."/>
            <person name="Dockter R.B."/>
            <person name="Fauchery L."/>
            <person name="Iotti M."/>
            <person name="Kohler A."/>
            <person name="Labutti K."/>
            <person name="Lindquist E.A."/>
            <person name="Lipzen A."/>
            <person name="Ohm R.A."/>
            <person name="Wang M."/>
            <person name="Grigoriev I.V."/>
            <person name="Zambonelli A."/>
            <person name="Martin F.M."/>
        </authorList>
    </citation>
    <scope>NUCLEOTIDE SEQUENCE [LARGE SCALE GENOMIC DNA]</scope>
    <source>
        <strain evidence="1 2">Tbo3840</strain>
    </source>
</reference>
<dbReference type="Gene3D" id="3.40.366.10">
    <property type="entry name" value="Malonyl-Coenzyme A Acyl Carrier Protein, domain 2"/>
    <property type="match status" value="1"/>
</dbReference>
<keyword evidence="2" id="KW-1185">Reference proteome</keyword>
<sequence>MTQQPVHCETATLISATAHILGFSPSGISRFGVLTQYNKDGTDVFMIIIRGAYGGQIMRLDIDWNYSRKILISQWNMHSTDGRSMALNLYQQSGRHLVYTKFALLLGQPPVFE</sequence>
<accession>A0A2T6ZY66</accession>
<proteinExistence type="predicted"/>
<dbReference type="STRING" id="42251.A0A2T6ZY66"/>
<organism evidence="1 2">
    <name type="scientific">Tuber borchii</name>
    <name type="common">White truffle</name>
    <dbReference type="NCBI Taxonomy" id="42251"/>
    <lineage>
        <taxon>Eukaryota</taxon>
        <taxon>Fungi</taxon>
        <taxon>Dikarya</taxon>
        <taxon>Ascomycota</taxon>
        <taxon>Pezizomycotina</taxon>
        <taxon>Pezizomycetes</taxon>
        <taxon>Pezizales</taxon>
        <taxon>Tuberaceae</taxon>
        <taxon>Tuber</taxon>
    </lineage>
</organism>
<evidence type="ECO:0000313" key="2">
    <source>
        <dbReference type="Proteomes" id="UP000244722"/>
    </source>
</evidence>
<protein>
    <submittedName>
        <fullName evidence="1">Uncharacterized protein</fullName>
    </submittedName>
</protein>
<dbReference type="AlphaFoldDB" id="A0A2T6ZY66"/>